<keyword evidence="4" id="KW-0288">FMN</keyword>
<dbReference type="Proteomes" id="UP000266327">
    <property type="component" value="Unassembled WGS sequence"/>
</dbReference>
<keyword evidence="5" id="KW-0560">Oxidoreductase</keyword>
<dbReference type="SUPFAM" id="SSF55469">
    <property type="entry name" value="FMN-dependent nitroreductase-like"/>
    <property type="match status" value="1"/>
</dbReference>
<evidence type="ECO:0000313" key="7">
    <source>
        <dbReference type="EMBL" id="RJG04210.1"/>
    </source>
</evidence>
<keyword evidence="3" id="KW-0285">Flavoprotein</keyword>
<dbReference type="InterPro" id="IPR000415">
    <property type="entry name" value="Nitroreductase-like"/>
</dbReference>
<keyword evidence="8" id="KW-1185">Reference proteome</keyword>
<dbReference type="InterPro" id="IPR029479">
    <property type="entry name" value="Nitroreductase"/>
</dbReference>
<feature type="domain" description="Nitroreductase" evidence="6">
    <location>
        <begin position="15"/>
        <end position="209"/>
    </location>
</feature>
<dbReference type="AlphaFoldDB" id="A0A3A3GT95"/>
<dbReference type="GO" id="GO:0016491">
    <property type="term" value="F:oxidoreductase activity"/>
    <property type="evidence" value="ECO:0007669"/>
    <property type="project" value="UniProtKB-KW"/>
</dbReference>
<comment type="caution">
    <text evidence="7">The sequence shown here is derived from an EMBL/GenBank/DDBJ whole genome shotgun (WGS) entry which is preliminary data.</text>
</comment>
<dbReference type="Gene3D" id="3.40.109.10">
    <property type="entry name" value="NADH Oxidase"/>
    <property type="match status" value="1"/>
</dbReference>
<evidence type="ECO:0000256" key="3">
    <source>
        <dbReference type="ARBA" id="ARBA00022630"/>
    </source>
</evidence>
<evidence type="ECO:0000259" key="6">
    <source>
        <dbReference type="Pfam" id="PF00881"/>
    </source>
</evidence>
<protein>
    <submittedName>
        <fullName evidence="7">Nitroreductase</fullName>
    </submittedName>
</protein>
<accession>A0A3A3GT95</accession>
<evidence type="ECO:0000256" key="2">
    <source>
        <dbReference type="ARBA" id="ARBA00007118"/>
    </source>
</evidence>
<comment type="similarity">
    <text evidence="2">Belongs to the nitroreductase family.</text>
</comment>
<sequence length="234" mass="26435">MRNEVKEAVDSVALSRSSIRAFIDKPVPENEILEILRVASRAPSGTNIQPWRAYVLRGTPRDELVDKVCRAHDAVFENPSCASEYEEEYDYYSEKWFEPYLARRRQNGYELYGLLGIAKGDKVAMHAQHQRNFRFFDAPVGIMFTLNRNLGRGAILDYGMFLQNFMLAAKSRGIDTCPQAAWNRFGKIILTHVGAGPDEMLLCGMALGYADASAPENRLVTPREEPTNFTSFLG</sequence>
<proteinExistence type="inferred from homology"/>
<evidence type="ECO:0000256" key="5">
    <source>
        <dbReference type="ARBA" id="ARBA00023002"/>
    </source>
</evidence>
<name>A0A3A3GT95_9BURK</name>
<evidence type="ECO:0000256" key="4">
    <source>
        <dbReference type="ARBA" id="ARBA00022643"/>
    </source>
</evidence>
<comment type="cofactor">
    <cofactor evidence="1">
        <name>FMN</name>
        <dbReference type="ChEBI" id="CHEBI:58210"/>
    </cofactor>
</comment>
<dbReference type="EMBL" id="QYUQ01000002">
    <property type="protein sequence ID" value="RJG04210.1"/>
    <property type="molecule type" value="Genomic_DNA"/>
</dbReference>
<dbReference type="CDD" id="cd02136">
    <property type="entry name" value="PnbA_NfnB-like"/>
    <property type="match status" value="1"/>
</dbReference>
<dbReference type="PANTHER" id="PTHR43673:SF2">
    <property type="entry name" value="NITROREDUCTASE"/>
    <property type="match status" value="1"/>
</dbReference>
<evidence type="ECO:0000313" key="8">
    <source>
        <dbReference type="Proteomes" id="UP000266327"/>
    </source>
</evidence>
<evidence type="ECO:0000256" key="1">
    <source>
        <dbReference type="ARBA" id="ARBA00001917"/>
    </source>
</evidence>
<reference evidence="8" key="1">
    <citation type="submission" date="2018-09" db="EMBL/GenBank/DDBJ databases">
        <authorList>
            <person name="Zhu H."/>
        </authorList>
    </citation>
    <scope>NUCLEOTIDE SEQUENCE [LARGE SCALE GENOMIC DNA]</scope>
    <source>
        <strain evidence="8">K1S02-23</strain>
    </source>
</reference>
<dbReference type="PANTHER" id="PTHR43673">
    <property type="entry name" value="NAD(P)H NITROREDUCTASE YDGI-RELATED"/>
    <property type="match status" value="1"/>
</dbReference>
<organism evidence="7 8">
    <name type="scientific">Noviherbaspirillum sedimenti</name>
    <dbReference type="NCBI Taxonomy" id="2320865"/>
    <lineage>
        <taxon>Bacteria</taxon>
        <taxon>Pseudomonadati</taxon>
        <taxon>Pseudomonadota</taxon>
        <taxon>Betaproteobacteria</taxon>
        <taxon>Burkholderiales</taxon>
        <taxon>Oxalobacteraceae</taxon>
        <taxon>Noviherbaspirillum</taxon>
    </lineage>
</organism>
<dbReference type="OrthoDB" id="9773807at2"/>
<dbReference type="Pfam" id="PF00881">
    <property type="entry name" value="Nitroreductase"/>
    <property type="match status" value="1"/>
</dbReference>
<gene>
    <name evidence="7" type="ORF">D3878_03905</name>
</gene>